<evidence type="ECO:0000256" key="1">
    <source>
        <dbReference type="ARBA" id="ARBA00001541"/>
    </source>
</evidence>
<feature type="domain" description="CheR-type methyltransferase" evidence="7">
    <location>
        <begin position="19"/>
        <end position="290"/>
    </location>
</feature>
<dbReference type="GO" id="GO:0008983">
    <property type="term" value="F:protein-glutamate O-methyltransferase activity"/>
    <property type="evidence" value="ECO:0007669"/>
    <property type="project" value="UniProtKB-EC"/>
</dbReference>
<dbReference type="InterPro" id="IPR029063">
    <property type="entry name" value="SAM-dependent_MTases_sf"/>
</dbReference>
<dbReference type="InterPro" id="IPR036804">
    <property type="entry name" value="CheR_N_sf"/>
</dbReference>
<dbReference type="InterPro" id="IPR022641">
    <property type="entry name" value="CheR_N"/>
</dbReference>
<feature type="binding site" evidence="6">
    <location>
        <position position="160"/>
    </location>
    <ligand>
        <name>S-adenosyl-L-methionine</name>
        <dbReference type="ChEBI" id="CHEBI:59789"/>
    </ligand>
</feature>
<dbReference type="SUPFAM" id="SSF53335">
    <property type="entry name" value="S-adenosyl-L-methionine-dependent methyltransferases"/>
    <property type="match status" value="1"/>
</dbReference>
<proteinExistence type="predicted"/>
<dbReference type="EC" id="2.1.1.80" evidence="5"/>
<dbReference type="PANTHER" id="PTHR24422:SF26">
    <property type="entry name" value="CHEMOTAXIS PROTEIN METHYLTRANSFERASE"/>
    <property type="match status" value="1"/>
</dbReference>
<feature type="binding site" evidence="6">
    <location>
        <position position="92"/>
    </location>
    <ligand>
        <name>S-adenosyl-L-methionine</name>
        <dbReference type="ChEBI" id="CHEBI:59789"/>
    </ligand>
</feature>
<dbReference type="PIRSF" id="PIRSF000410">
    <property type="entry name" value="CheR"/>
    <property type="match status" value="1"/>
</dbReference>
<sequence>MTGPGVNAAVKTQPLDDRLSKRDFEALSKFIYSYSGIKMPLNKVTMLEGRLRRRLRVTGIATFGDYCDYLFNQGGIEREAIYLIDVVTTNKTDFFREPKHFDYMRDVALGDIVTQFSGRRIRVWSSACSTGAEPYTLAMVMSDFVQSQASDRDYFILATDLSTDVLQKAQKGIYSSDIMAPVPPEMMRKYVLRATNSHRQEMRVAPMLRQKVGFARMNLMDAKYPIGDPMHIIFCRNVLIYFDKQTQQQVLTRLCNNLAPGGYLFIGHSETVSGFDLPIRQVANTIFKRI</sequence>
<feature type="binding site" evidence="6">
    <location>
        <position position="133"/>
    </location>
    <ligand>
        <name>S-adenosyl-L-methionine</name>
        <dbReference type="ChEBI" id="CHEBI:59789"/>
    </ligand>
</feature>
<feature type="binding site" evidence="6">
    <location>
        <begin position="236"/>
        <end position="237"/>
    </location>
    <ligand>
        <name>S-adenosyl-L-methionine</name>
        <dbReference type="ChEBI" id="CHEBI:59789"/>
    </ligand>
</feature>
<organism evidence="8 9">
    <name type="scientific">Aliirhizobium smilacinae</name>
    <dbReference type="NCBI Taxonomy" id="1395944"/>
    <lineage>
        <taxon>Bacteria</taxon>
        <taxon>Pseudomonadati</taxon>
        <taxon>Pseudomonadota</taxon>
        <taxon>Alphaproteobacteria</taxon>
        <taxon>Hyphomicrobiales</taxon>
        <taxon>Rhizobiaceae</taxon>
        <taxon>Aliirhizobium</taxon>
    </lineage>
</organism>
<evidence type="ECO:0000313" key="9">
    <source>
        <dbReference type="Proteomes" id="UP000311605"/>
    </source>
</evidence>
<evidence type="ECO:0000256" key="5">
    <source>
        <dbReference type="PIRNR" id="PIRNR000410"/>
    </source>
</evidence>
<evidence type="ECO:0000256" key="3">
    <source>
        <dbReference type="ARBA" id="ARBA00022679"/>
    </source>
</evidence>
<evidence type="ECO:0000256" key="2">
    <source>
        <dbReference type="ARBA" id="ARBA00022603"/>
    </source>
</evidence>
<keyword evidence="4 5" id="KW-0949">S-adenosyl-L-methionine</keyword>
<comment type="catalytic activity">
    <reaction evidence="1 5">
        <text>L-glutamyl-[protein] + S-adenosyl-L-methionine = [protein]-L-glutamate 5-O-methyl ester + S-adenosyl-L-homocysteine</text>
        <dbReference type="Rhea" id="RHEA:24452"/>
        <dbReference type="Rhea" id="RHEA-COMP:10208"/>
        <dbReference type="Rhea" id="RHEA-COMP:10311"/>
        <dbReference type="ChEBI" id="CHEBI:29973"/>
        <dbReference type="ChEBI" id="CHEBI:57856"/>
        <dbReference type="ChEBI" id="CHEBI:59789"/>
        <dbReference type="ChEBI" id="CHEBI:82795"/>
        <dbReference type="EC" id="2.1.1.80"/>
    </reaction>
</comment>
<gene>
    <name evidence="8" type="ORF">FHP24_10685</name>
</gene>
<dbReference type="Gene3D" id="1.10.155.10">
    <property type="entry name" value="Chemotaxis receptor methyltransferase CheR, N-terminal domain"/>
    <property type="match status" value="1"/>
</dbReference>
<evidence type="ECO:0000256" key="4">
    <source>
        <dbReference type="ARBA" id="ARBA00022691"/>
    </source>
</evidence>
<dbReference type="EMBL" id="VDMN01000001">
    <property type="protein sequence ID" value="TNM66629.1"/>
    <property type="molecule type" value="Genomic_DNA"/>
</dbReference>
<dbReference type="InterPro" id="IPR000780">
    <property type="entry name" value="CheR_MeTrfase"/>
</dbReference>
<dbReference type="InterPro" id="IPR050903">
    <property type="entry name" value="Bact_Chemotaxis_MeTrfase"/>
</dbReference>
<dbReference type="RefSeq" id="WP_139676017.1">
    <property type="nucleotide sequence ID" value="NZ_VDMN01000001.1"/>
</dbReference>
<dbReference type="OrthoDB" id="9816309at2"/>
<dbReference type="SMART" id="SM00138">
    <property type="entry name" value="MeTrc"/>
    <property type="match status" value="1"/>
</dbReference>
<feature type="binding site" evidence="6">
    <location>
        <begin position="218"/>
        <end position="219"/>
    </location>
    <ligand>
        <name>S-adenosyl-L-methionine</name>
        <dbReference type="ChEBI" id="CHEBI:59789"/>
    </ligand>
</feature>
<evidence type="ECO:0000313" key="8">
    <source>
        <dbReference type="EMBL" id="TNM66629.1"/>
    </source>
</evidence>
<protein>
    <recommendedName>
        <fullName evidence="5">Chemotaxis protein methyltransferase</fullName>
        <ecNumber evidence="5">2.1.1.80</ecNumber>
    </recommendedName>
</protein>
<feature type="binding site" evidence="6">
    <location>
        <position position="90"/>
    </location>
    <ligand>
        <name>S-adenosyl-L-methionine</name>
        <dbReference type="ChEBI" id="CHEBI:59789"/>
    </ligand>
</feature>
<evidence type="ECO:0000259" key="7">
    <source>
        <dbReference type="PROSITE" id="PS50123"/>
    </source>
</evidence>
<dbReference type="GO" id="GO:0032259">
    <property type="term" value="P:methylation"/>
    <property type="evidence" value="ECO:0007669"/>
    <property type="project" value="UniProtKB-KW"/>
</dbReference>
<name>A0A5C4XTA3_9HYPH</name>
<keyword evidence="2 5" id="KW-0489">Methyltransferase</keyword>
<dbReference type="PANTHER" id="PTHR24422">
    <property type="entry name" value="CHEMOTAXIS PROTEIN METHYLTRANSFERASE"/>
    <property type="match status" value="1"/>
</dbReference>
<dbReference type="InterPro" id="IPR026024">
    <property type="entry name" value="Chemotaxis_MeTrfase_CheR"/>
</dbReference>
<dbReference type="Gene3D" id="3.40.50.150">
    <property type="entry name" value="Vaccinia Virus protein VP39"/>
    <property type="match status" value="1"/>
</dbReference>
<keyword evidence="3 5" id="KW-0808">Transferase</keyword>
<dbReference type="Proteomes" id="UP000311605">
    <property type="component" value="Unassembled WGS sequence"/>
</dbReference>
<dbReference type="Pfam" id="PF01739">
    <property type="entry name" value="CheR"/>
    <property type="match status" value="1"/>
</dbReference>
<accession>A0A5C4XTA3</accession>
<feature type="binding site" evidence="6">
    <location>
        <position position="96"/>
    </location>
    <ligand>
        <name>S-adenosyl-L-methionine</name>
        <dbReference type="ChEBI" id="CHEBI:59789"/>
    </ligand>
</feature>
<dbReference type="InterPro" id="IPR022642">
    <property type="entry name" value="CheR_C"/>
</dbReference>
<comment type="caution">
    <text evidence="8">The sequence shown here is derived from an EMBL/GenBank/DDBJ whole genome shotgun (WGS) entry which is preliminary data.</text>
</comment>
<keyword evidence="9" id="KW-1185">Reference proteome</keyword>
<dbReference type="AlphaFoldDB" id="A0A5C4XTA3"/>
<dbReference type="SUPFAM" id="SSF47757">
    <property type="entry name" value="Chemotaxis receptor methyltransferase CheR, N-terminal domain"/>
    <property type="match status" value="1"/>
</dbReference>
<dbReference type="Pfam" id="PF03705">
    <property type="entry name" value="CheR_N"/>
    <property type="match status" value="1"/>
</dbReference>
<reference evidence="8 9" key="1">
    <citation type="submission" date="2019-06" db="EMBL/GenBank/DDBJ databases">
        <title>The draft genome of Rhizobium smilacinae PTYR-5.</title>
        <authorList>
            <person name="Liu L."/>
            <person name="Li L."/>
            <person name="Zhang X."/>
        </authorList>
    </citation>
    <scope>NUCLEOTIDE SEQUENCE [LARGE SCALE GENOMIC DNA]</scope>
    <source>
        <strain evidence="8 9">PTYR-5</strain>
    </source>
</reference>
<dbReference type="PROSITE" id="PS50123">
    <property type="entry name" value="CHER"/>
    <property type="match status" value="1"/>
</dbReference>
<dbReference type="PRINTS" id="PR00996">
    <property type="entry name" value="CHERMTFRASE"/>
</dbReference>
<comment type="function">
    <text evidence="5">Methylation of the membrane-bound methyl-accepting chemotaxis proteins (MCP) to form gamma-glutamyl methyl ester residues in MCP.</text>
</comment>
<evidence type="ECO:0000256" key="6">
    <source>
        <dbReference type="PIRSR" id="PIRSR000410-1"/>
    </source>
</evidence>